<sequence>MSLKTDRIHEVEDNLLATIDYCYEQGWTDGLPVVPPDVKRVEEMLLFEGRPPETVLAVHQATELECTVHAAAVNAVMAGCKPEYFPVVVAAFEAMNEPDFNFHGSTASTGGSAPLLIVSGPIIDDIGMNADVNLFGPGNRANATIGRAVRLILMNVFQMIPGLSDKSTQGNPGKYSFCIAERARNNPWPLLVQEQEYPPGVSSVTVFAGGGFCNVENHGGNQPEQVLGSIADAMASYSCITLGQSIVVLSPEHMRIVTSTGWNKREVQEFLFSRAVRPVDGMKSMGKFRQREYDKQHEEGGDGHGTSQLIQDGQMHRGLGPEDILVIMGGGDAGGHSSFIPSWSRGRGSIMQSKPIGVCIDCD</sequence>
<dbReference type="AlphaFoldDB" id="A0A381XB44"/>
<feature type="region of interest" description="Disordered" evidence="1">
    <location>
        <begin position="291"/>
        <end position="310"/>
    </location>
</feature>
<reference evidence="2" key="1">
    <citation type="submission" date="2018-05" db="EMBL/GenBank/DDBJ databases">
        <authorList>
            <person name="Lanie J.A."/>
            <person name="Ng W.-L."/>
            <person name="Kazmierczak K.M."/>
            <person name="Andrzejewski T.M."/>
            <person name="Davidsen T.M."/>
            <person name="Wayne K.J."/>
            <person name="Tettelin H."/>
            <person name="Glass J.I."/>
            <person name="Rusch D."/>
            <person name="Podicherti R."/>
            <person name="Tsui H.-C.T."/>
            <person name="Winkler M.E."/>
        </authorList>
    </citation>
    <scope>NUCLEOTIDE SEQUENCE</scope>
</reference>
<accession>A0A381XB44</accession>
<evidence type="ECO:0000256" key="1">
    <source>
        <dbReference type="SAM" id="MobiDB-lite"/>
    </source>
</evidence>
<proteinExistence type="predicted"/>
<feature type="compositionally biased region" description="Basic and acidic residues" evidence="1">
    <location>
        <begin position="291"/>
        <end position="302"/>
    </location>
</feature>
<organism evidence="2">
    <name type="scientific">marine metagenome</name>
    <dbReference type="NCBI Taxonomy" id="408172"/>
    <lineage>
        <taxon>unclassified sequences</taxon>
        <taxon>metagenomes</taxon>
        <taxon>ecological metagenomes</taxon>
    </lineage>
</organism>
<gene>
    <name evidence="2" type="ORF">METZ01_LOCUS114772</name>
</gene>
<name>A0A381XB44_9ZZZZ</name>
<dbReference type="EMBL" id="UINC01014531">
    <property type="protein sequence ID" value="SVA61918.1"/>
    <property type="molecule type" value="Genomic_DNA"/>
</dbReference>
<protein>
    <submittedName>
        <fullName evidence="2">Uncharacterized protein</fullName>
    </submittedName>
</protein>
<evidence type="ECO:0000313" key="2">
    <source>
        <dbReference type="EMBL" id="SVA61918.1"/>
    </source>
</evidence>